<accession>A0ABW5N7A9</accession>
<evidence type="ECO:0000256" key="1">
    <source>
        <dbReference type="SAM" id="SignalP"/>
    </source>
</evidence>
<sequence>MKIKATLILLICLNFSALYAQVKIGDNPNVIDPTSILELQSADKVFVLTRINDSQMNSLTPLEGAMVFNTDQNCVFQFDGSNWVSLCNSTESITFIIDNGDSYTYINEEGTTYTINKAQLIDNGDGIFTFDNGGGTPITFDGTDNQQLTLTGNLLSLENGGNADLSIYLNTLTTIIENANGTFSYVDEDGSTTTVDVSNLETLTSLALNA</sequence>
<feature type="non-terminal residue" evidence="2">
    <location>
        <position position="210"/>
    </location>
</feature>
<keyword evidence="3" id="KW-1185">Reference proteome</keyword>
<dbReference type="EMBL" id="JBHULX010000017">
    <property type="protein sequence ID" value="MFD2591071.1"/>
    <property type="molecule type" value="Genomic_DNA"/>
</dbReference>
<name>A0ABW5N7A9_9FLAO</name>
<evidence type="ECO:0000313" key="3">
    <source>
        <dbReference type="Proteomes" id="UP001597459"/>
    </source>
</evidence>
<reference evidence="3" key="1">
    <citation type="journal article" date="2019" name="Int. J. Syst. Evol. Microbiol.">
        <title>The Global Catalogue of Microorganisms (GCM) 10K type strain sequencing project: providing services to taxonomists for standard genome sequencing and annotation.</title>
        <authorList>
            <consortium name="The Broad Institute Genomics Platform"/>
            <consortium name="The Broad Institute Genome Sequencing Center for Infectious Disease"/>
            <person name="Wu L."/>
            <person name="Ma J."/>
        </authorList>
    </citation>
    <scope>NUCLEOTIDE SEQUENCE [LARGE SCALE GENOMIC DNA]</scope>
    <source>
        <strain evidence="3">KCTC 42423</strain>
    </source>
</reference>
<evidence type="ECO:0000313" key="2">
    <source>
        <dbReference type="EMBL" id="MFD2591071.1"/>
    </source>
</evidence>
<feature type="chain" id="PRO_5046676514" evidence="1">
    <location>
        <begin position="21"/>
        <end position="210"/>
    </location>
</feature>
<dbReference type="Proteomes" id="UP001597459">
    <property type="component" value="Unassembled WGS sequence"/>
</dbReference>
<organism evidence="2 3">
    <name type="scientific">Aquimarina hainanensis</name>
    <dbReference type="NCBI Taxonomy" id="1578017"/>
    <lineage>
        <taxon>Bacteria</taxon>
        <taxon>Pseudomonadati</taxon>
        <taxon>Bacteroidota</taxon>
        <taxon>Flavobacteriia</taxon>
        <taxon>Flavobacteriales</taxon>
        <taxon>Flavobacteriaceae</taxon>
        <taxon>Aquimarina</taxon>
    </lineage>
</organism>
<comment type="caution">
    <text evidence="2">The sequence shown here is derived from an EMBL/GenBank/DDBJ whole genome shotgun (WGS) entry which is preliminary data.</text>
</comment>
<gene>
    <name evidence="2" type="ORF">ACFSTE_09530</name>
</gene>
<protein>
    <submittedName>
        <fullName evidence="2">Uncharacterized protein</fullName>
    </submittedName>
</protein>
<keyword evidence="1" id="KW-0732">Signal</keyword>
<feature type="signal peptide" evidence="1">
    <location>
        <begin position="1"/>
        <end position="20"/>
    </location>
</feature>
<proteinExistence type="predicted"/>